<evidence type="ECO:0000256" key="6">
    <source>
        <dbReference type="ARBA" id="ARBA00022840"/>
    </source>
</evidence>
<dbReference type="Pfam" id="PF00069">
    <property type="entry name" value="Pkinase"/>
    <property type="match status" value="1"/>
</dbReference>
<dbReference type="FunFam" id="3.30.200.20:FF:000166">
    <property type="entry name" value="Mitogen-activated protein kinase"/>
    <property type="match status" value="1"/>
</dbReference>
<dbReference type="GO" id="GO:0005524">
    <property type="term" value="F:ATP binding"/>
    <property type="evidence" value="ECO:0007669"/>
    <property type="project" value="UniProtKB-UniRule"/>
</dbReference>
<accession>A0A7S3ZUU8</accession>
<keyword evidence="16" id="KW-1185">Reference proteome</keyword>
<dbReference type="Gene3D" id="3.30.200.20">
    <property type="entry name" value="Phosphorylase Kinase, domain 1"/>
    <property type="match status" value="1"/>
</dbReference>
<feature type="binding site" evidence="9">
    <location>
        <position position="47"/>
    </location>
    <ligand>
        <name>ATP</name>
        <dbReference type="ChEBI" id="CHEBI:30616"/>
    </ligand>
</feature>
<evidence type="ECO:0000256" key="1">
    <source>
        <dbReference type="ARBA" id="ARBA00012411"/>
    </source>
</evidence>
<dbReference type="InterPro" id="IPR003527">
    <property type="entry name" value="MAP_kinase_CS"/>
</dbReference>
<dbReference type="InterPro" id="IPR050117">
    <property type="entry name" value="MAPK"/>
</dbReference>
<dbReference type="EMBL" id="CAKKNE010000005">
    <property type="protein sequence ID" value="CAH0375914.1"/>
    <property type="molecule type" value="Genomic_DNA"/>
</dbReference>
<keyword evidence="5 11" id="KW-0418">Kinase</keyword>
<evidence type="ECO:0000313" key="14">
    <source>
        <dbReference type="EMBL" id="CAE0694682.1"/>
    </source>
</evidence>
<evidence type="ECO:0000256" key="5">
    <source>
        <dbReference type="ARBA" id="ARBA00022777"/>
    </source>
</evidence>
<evidence type="ECO:0000256" key="7">
    <source>
        <dbReference type="ARBA" id="ARBA00047592"/>
    </source>
</evidence>
<evidence type="ECO:0000313" key="15">
    <source>
        <dbReference type="EMBL" id="CAH0375914.1"/>
    </source>
</evidence>
<keyword evidence="11" id="KW-0460">Magnesium</keyword>
<dbReference type="EMBL" id="HBIW01011812">
    <property type="protein sequence ID" value="CAE0694682.1"/>
    <property type="molecule type" value="Transcribed_RNA"/>
</dbReference>
<comment type="catalytic activity">
    <reaction evidence="7 11">
        <text>L-threonyl-[protein] + ATP = O-phospho-L-threonyl-[protein] + ADP + H(+)</text>
        <dbReference type="Rhea" id="RHEA:46608"/>
        <dbReference type="Rhea" id="RHEA-COMP:11060"/>
        <dbReference type="Rhea" id="RHEA-COMP:11605"/>
        <dbReference type="ChEBI" id="CHEBI:15378"/>
        <dbReference type="ChEBI" id="CHEBI:30013"/>
        <dbReference type="ChEBI" id="CHEBI:30616"/>
        <dbReference type="ChEBI" id="CHEBI:61977"/>
        <dbReference type="ChEBI" id="CHEBI:456216"/>
        <dbReference type="EC" id="2.7.11.24"/>
    </reaction>
</comment>
<dbReference type="FunFam" id="1.10.510.10:FF:000238">
    <property type="entry name" value="Mitogen-activated protein kinase"/>
    <property type="match status" value="1"/>
</dbReference>
<comment type="similarity">
    <text evidence="11">Belongs to the protein kinase superfamily. Ser/Thr protein kinase family. MAP kinase subfamily.</text>
</comment>
<proteinExistence type="inferred from homology"/>
<evidence type="ECO:0000256" key="2">
    <source>
        <dbReference type="ARBA" id="ARBA00022527"/>
    </source>
</evidence>
<sequence>MAAEPADEDVERHVRKRFEVCQRLGKGAYGVVWKAIERRSRSTVALKKCFDAFRNGTDAQRTFREIMYLQQLSGHENIIRLQHIIKAENDRDIYLTFDHMETDLHAVIRANILEEIHKKYIVYQLLKALKYMHSGDLLHRDIKPSNLLLNSDCHVKVCDFGLCRSVAECQTTTQPALTDYVATRWYRAPEILLGSPVYTKGVDMWAVGCILGEMLGGKPIFPGTSTVNQLEKVIELTGKPSPEDVAASGSQYAERMLESIGPVPKRELSLGGSEPAGPPLLHACLKFNPSKRVTAAQALEDPFVGEFHKSEEEPDFPGGPVKIAVDDNTKLSAQDYRNNLYMQIQQIKREAKARAAKAAAPAPAAAGAVQQEGAAPAP</sequence>
<dbReference type="Gene3D" id="1.10.510.10">
    <property type="entry name" value="Transferase(Phosphotransferase) domain 1"/>
    <property type="match status" value="1"/>
</dbReference>
<feature type="region of interest" description="Disordered" evidence="12">
    <location>
        <begin position="358"/>
        <end position="378"/>
    </location>
</feature>
<dbReference type="PROSITE" id="PS00107">
    <property type="entry name" value="PROTEIN_KINASE_ATP"/>
    <property type="match status" value="1"/>
</dbReference>
<dbReference type="OrthoDB" id="192887at2759"/>
<comment type="activity regulation">
    <text evidence="11">Activated by threonine and tyrosine phosphorylation.</text>
</comment>
<dbReference type="SUPFAM" id="SSF56112">
    <property type="entry name" value="Protein kinase-like (PK-like)"/>
    <property type="match status" value="1"/>
</dbReference>
<dbReference type="PROSITE" id="PS50011">
    <property type="entry name" value="PROTEIN_KINASE_DOM"/>
    <property type="match status" value="1"/>
</dbReference>
<dbReference type="GO" id="GO:0004707">
    <property type="term" value="F:MAP kinase activity"/>
    <property type="evidence" value="ECO:0007669"/>
    <property type="project" value="UniProtKB-EC"/>
</dbReference>
<gene>
    <name evidence="14" type="ORF">PCAL00307_LOCUS10118</name>
    <name evidence="15" type="ORF">PECAL_5P04630</name>
</gene>
<feature type="domain" description="Protein kinase" evidence="13">
    <location>
        <begin position="18"/>
        <end position="304"/>
    </location>
</feature>
<dbReference type="Proteomes" id="UP000789595">
    <property type="component" value="Unassembled WGS sequence"/>
</dbReference>
<evidence type="ECO:0000256" key="10">
    <source>
        <dbReference type="RuleBase" id="RU000304"/>
    </source>
</evidence>
<protein>
    <recommendedName>
        <fullName evidence="1 11">Mitogen-activated protein kinase</fullName>
        <ecNumber evidence="1 11">2.7.11.24</ecNumber>
    </recommendedName>
</protein>
<dbReference type="CDD" id="cd07852">
    <property type="entry name" value="STKc_MAPK15-like"/>
    <property type="match status" value="1"/>
</dbReference>
<keyword evidence="6 9" id="KW-0067">ATP-binding</keyword>
<comment type="catalytic activity">
    <reaction evidence="8">
        <text>L-seryl-[protein] + ATP = O-phospho-L-seryl-[protein] + ADP + H(+)</text>
        <dbReference type="Rhea" id="RHEA:17989"/>
        <dbReference type="Rhea" id="RHEA-COMP:9863"/>
        <dbReference type="Rhea" id="RHEA-COMP:11604"/>
        <dbReference type="ChEBI" id="CHEBI:15378"/>
        <dbReference type="ChEBI" id="CHEBI:29999"/>
        <dbReference type="ChEBI" id="CHEBI:30616"/>
        <dbReference type="ChEBI" id="CHEBI:83421"/>
        <dbReference type="ChEBI" id="CHEBI:456216"/>
        <dbReference type="EC" id="2.7.11.24"/>
    </reaction>
</comment>
<dbReference type="InterPro" id="IPR000719">
    <property type="entry name" value="Prot_kinase_dom"/>
</dbReference>
<dbReference type="AlphaFoldDB" id="A0A7S3ZUU8"/>
<reference evidence="14" key="1">
    <citation type="submission" date="2021-01" db="EMBL/GenBank/DDBJ databases">
        <authorList>
            <person name="Corre E."/>
            <person name="Pelletier E."/>
            <person name="Niang G."/>
            <person name="Scheremetjew M."/>
            <person name="Finn R."/>
            <person name="Kale V."/>
            <person name="Holt S."/>
            <person name="Cochrane G."/>
            <person name="Meng A."/>
            <person name="Brown T."/>
            <person name="Cohen L."/>
        </authorList>
    </citation>
    <scope>NUCLEOTIDE SEQUENCE</scope>
    <source>
        <strain evidence="14">CCMP1756</strain>
    </source>
</reference>
<evidence type="ECO:0000256" key="12">
    <source>
        <dbReference type="SAM" id="MobiDB-lite"/>
    </source>
</evidence>
<evidence type="ECO:0000256" key="9">
    <source>
        <dbReference type="PROSITE-ProRule" id="PRU10141"/>
    </source>
</evidence>
<dbReference type="EC" id="2.7.11.24" evidence="1 11"/>
<reference evidence="15" key="2">
    <citation type="submission" date="2021-11" db="EMBL/GenBank/DDBJ databases">
        <authorList>
            <consortium name="Genoscope - CEA"/>
            <person name="William W."/>
        </authorList>
    </citation>
    <scope>NUCLEOTIDE SEQUENCE</scope>
</reference>
<dbReference type="PANTHER" id="PTHR24055">
    <property type="entry name" value="MITOGEN-ACTIVATED PROTEIN KINASE"/>
    <property type="match status" value="1"/>
</dbReference>
<evidence type="ECO:0000259" key="13">
    <source>
        <dbReference type="PROSITE" id="PS50011"/>
    </source>
</evidence>
<evidence type="ECO:0000256" key="4">
    <source>
        <dbReference type="ARBA" id="ARBA00022741"/>
    </source>
</evidence>
<name>A0A7S3ZUU8_9STRA</name>
<dbReference type="InterPro" id="IPR011009">
    <property type="entry name" value="Kinase-like_dom_sf"/>
</dbReference>
<evidence type="ECO:0000313" key="16">
    <source>
        <dbReference type="Proteomes" id="UP000789595"/>
    </source>
</evidence>
<keyword evidence="2 10" id="KW-0723">Serine/threonine-protein kinase</keyword>
<dbReference type="InterPro" id="IPR008271">
    <property type="entry name" value="Ser/Thr_kinase_AS"/>
</dbReference>
<comment type="cofactor">
    <cofactor evidence="11">
        <name>Mg(2+)</name>
        <dbReference type="ChEBI" id="CHEBI:18420"/>
    </cofactor>
</comment>
<organism evidence="14">
    <name type="scientific">Pelagomonas calceolata</name>
    <dbReference type="NCBI Taxonomy" id="35677"/>
    <lineage>
        <taxon>Eukaryota</taxon>
        <taxon>Sar</taxon>
        <taxon>Stramenopiles</taxon>
        <taxon>Ochrophyta</taxon>
        <taxon>Pelagophyceae</taxon>
        <taxon>Pelagomonadales</taxon>
        <taxon>Pelagomonadaceae</taxon>
        <taxon>Pelagomonas</taxon>
    </lineage>
</organism>
<keyword evidence="4 9" id="KW-0547">Nucleotide-binding</keyword>
<dbReference type="SMART" id="SM00220">
    <property type="entry name" value="S_TKc"/>
    <property type="match status" value="1"/>
</dbReference>
<evidence type="ECO:0000256" key="3">
    <source>
        <dbReference type="ARBA" id="ARBA00022679"/>
    </source>
</evidence>
<dbReference type="PROSITE" id="PS01351">
    <property type="entry name" value="MAPK"/>
    <property type="match status" value="1"/>
</dbReference>
<dbReference type="PROSITE" id="PS00108">
    <property type="entry name" value="PROTEIN_KINASE_ST"/>
    <property type="match status" value="1"/>
</dbReference>
<dbReference type="InterPro" id="IPR017441">
    <property type="entry name" value="Protein_kinase_ATP_BS"/>
</dbReference>
<keyword evidence="3 11" id="KW-0808">Transferase</keyword>
<evidence type="ECO:0000256" key="8">
    <source>
        <dbReference type="ARBA" id="ARBA00048312"/>
    </source>
</evidence>
<evidence type="ECO:0000256" key="11">
    <source>
        <dbReference type="RuleBase" id="RU361165"/>
    </source>
</evidence>